<dbReference type="STRING" id="667725.A0A0L0FVL3"/>
<dbReference type="EMBL" id="KQ242095">
    <property type="protein sequence ID" value="KNC80882.1"/>
    <property type="molecule type" value="Genomic_DNA"/>
</dbReference>
<dbReference type="GO" id="GO:0033565">
    <property type="term" value="C:ESCRT-0 complex"/>
    <property type="evidence" value="ECO:0007669"/>
    <property type="project" value="TreeGrafter"/>
</dbReference>
<dbReference type="GO" id="GO:0043328">
    <property type="term" value="P:protein transport to vacuole involved in ubiquitin-dependent protein catabolic process via the multivesicular body sorting pathway"/>
    <property type="evidence" value="ECO:0007669"/>
    <property type="project" value="TreeGrafter"/>
</dbReference>
<sequence length="72" mass="8365">SRKPSMKLKAPTEPKEGRVVSALYDFEAENDQELTFHYNDKITILEEVDDNWYRGTLNGQIGIFPKTYVDKN</sequence>
<evidence type="ECO:0000256" key="1">
    <source>
        <dbReference type="ARBA" id="ARBA00022443"/>
    </source>
</evidence>
<dbReference type="FunFam" id="2.30.30.40:FF:000072">
    <property type="entry name" value="Unconventional Myosin IB"/>
    <property type="match status" value="1"/>
</dbReference>
<evidence type="ECO:0000259" key="3">
    <source>
        <dbReference type="PROSITE" id="PS50002"/>
    </source>
</evidence>
<dbReference type="PRINTS" id="PR00452">
    <property type="entry name" value="SH3DOMAIN"/>
</dbReference>
<feature type="domain" description="SH3" evidence="3">
    <location>
        <begin position="15"/>
        <end position="72"/>
    </location>
</feature>
<reference evidence="4 5" key="1">
    <citation type="submission" date="2011-02" db="EMBL/GenBank/DDBJ databases">
        <title>The Genome Sequence of Sphaeroforma arctica JP610.</title>
        <authorList>
            <consortium name="The Broad Institute Genome Sequencing Platform"/>
            <person name="Russ C."/>
            <person name="Cuomo C."/>
            <person name="Young S.K."/>
            <person name="Zeng Q."/>
            <person name="Gargeya S."/>
            <person name="Alvarado L."/>
            <person name="Berlin A."/>
            <person name="Chapman S.B."/>
            <person name="Chen Z."/>
            <person name="Freedman E."/>
            <person name="Gellesch M."/>
            <person name="Goldberg J."/>
            <person name="Griggs A."/>
            <person name="Gujja S."/>
            <person name="Heilman E."/>
            <person name="Heiman D."/>
            <person name="Howarth C."/>
            <person name="Mehta T."/>
            <person name="Neiman D."/>
            <person name="Pearson M."/>
            <person name="Roberts A."/>
            <person name="Saif S."/>
            <person name="Shea T."/>
            <person name="Shenoy N."/>
            <person name="Sisk P."/>
            <person name="Stolte C."/>
            <person name="Sykes S."/>
            <person name="White J."/>
            <person name="Yandava C."/>
            <person name="Burger G."/>
            <person name="Gray M.W."/>
            <person name="Holland P.W.H."/>
            <person name="King N."/>
            <person name="Lang F.B.F."/>
            <person name="Roger A.J."/>
            <person name="Ruiz-Trillo I."/>
            <person name="Haas B."/>
            <person name="Nusbaum C."/>
            <person name="Birren B."/>
        </authorList>
    </citation>
    <scope>NUCLEOTIDE SEQUENCE [LARGE SCALE GENOMIC DNA]</scope>
    <source>
        <strain evidence="4 5">JP610</strain>
    </source>
</reference>
<proteinExistence type="predicted"/>
<evidence type="ECO:0000313" key="5">
    <source>
        <dbReference type="Proteomes" id="UP000054560"/>
    </source>
</evidence>
<dbReference type="PANTHER" id="PTHR45929">
    <property type="entry name" value="JAK PATHWAY SIGNAL TRANSDUCTION ADAPTOR MOLECULE"/>
    <property type="match status" value="1"/>
</dbReference>
<evidence type="ECO:0000313" key="4">
    <source>
        <dbReference type="EMBL" id="KNC80882.1"/>
    </source>
</evidence>
<dbReference type="eggNOG" id="KOG1118">
    <property type="taxonomic scope" value="Eukaryota"/>
</dbReference>
<evidence type="ECO:0000256" key="2">
    <source>
        <dbReference type="PROSITE-ProRule" id="PRU00192"/>
    </source>
</evidence>
<gene>
    <name evidence="4" type="ORF">SARC_06781</name>
</gene>
<accession>A0A0L0FVL3</accession>
<dbReference type="Gene3D" id="2.30.30.40">
    <property type="entry name" value="SH3 Domains"/>
    <property type="match status" value="1"/>
</dbReference>
<dbReference type="PRINTS" id="PR00499">
    <property type="entry name" value="P67PHOX"/>
</dbReference>
<organism evidence="4 5">
    <name type="scientific">Sphaeroforma arctica JP610</name>
    <dbReference type="NCBI Taxonomy" id="667725"/>
    <lineage>
        <taxon>Eukaryota</taxon>
        <taxon>Ichthyosporea</taxon>
        <taxon>Ichthyophonida</taxon>
        <taxon>Sphaeroforma</taxon>
    </lineage>
</organism>
<name>A0A0L0FVL3_9EUKA</name>
<protein>
    <recommendedName>
        <fullName evidence="3">SH3 domain-containing protein</fullName>
    </recommendedName>
</protein>
<feature type="non-terminal residue" evidence="4">
    <location>
        <position position="1"/>
    </location>
</feature>
<dbReference type="Proteomes" id="UP000054560">
    <property type="component" value="Unassembled WGS sequence"/>
</dbReference>
<dbReference type="SMART" id="SM00326">
    <property type="entry name" value="SH3"/>
    <property type="match status" value="1"/>
</dbReference>
<keyword evidence="1 2" id="KW-0728">SH3 domain</keyword>
<dbReference type="PANTHER" id="PTHR45929:SF3">
    <property type="entry name" value="JAK PATHWAY SIGNAL TRANSDUCTION ADAPTOR MOLECULE"/>
    <property type="match status" value="1"/>
</dbReference>
<dbReference type="AlphaFoldDB" id="A0A0L0FVL3"/>
<dbReference type="SUPFAM" id="SSF50044">
    <property type="entry name" value="SH3-domain"/>
    <property type="match status" value="1"/>
</dbReference>
<dbReference type="OrthoDB" id="5971719at2759"/>
<dbReference type="PROSITE" id="PS50002">
    <property type="entry name" value="SH3"/>
    <property type="match status" value="1"/>
</dbReference>
<dbReference type="Pfam" id="PF00018">
    <property type="entry name" value="SH3_1"/>
    <property type="match status" value="1"/>
</dbReference>
<dbReference type="RefSeq" id="XP_014154784.1">
    <property type="nucleotide sequence ID" value="XM_014299309.1"/>
</dbReference>
<keyword evidence="5" id="KW-1185">Reference proteome</keyword>
<dbReference type="InterPro" id="IPR050670">
    <property type="entry name" value="STAM"/>
</dbReference>
<dbReference type="GeneID" id="25907285"/>
<dbReference type="InterPro" id="IPR036028">
    <property type="entry name" value="SH3-like_dom_sf"/>
</dbReference>
<dbReference type="InterPro" id="IPR001452">
    <property type="entry name" value="SH3_domain"/>
</dbReference>